<name>A0A0F9CJC4_9ZZZZ</name>
<reference evidence="1" key="1">
    <citation type="journal article" date="2015" name="Nature">
        <title>Complex archaea that bridge the gap between prokaryotes and eukaryotes.</title>
        <authorList>
            <person name="Spang A."/>
            <person name="Saw J.H."/>
            <person name="Jorgensen S.L."/>
            <person name="Zaremba-Niedzwiedzka K."/>
            <person name="Martijn J."/>
            <person name="Lind A.E."/>
            <person name="van Eijk R."/>
            <person name="Schleper C."/>
            <person name="Guy L."/>
            <person name="Ettema T.J."/>
        </authorList>
    </citation>
    <scope>NUCLEOTIDE SEQUENCE</scope>
</reference>
<proteinExistence type="predicted"/>
<accession>A0A0F9CJC4</accession>
<evidence type="ECO:0008006" key="2">
    <source>
        <dbReference type="Google" id="ProtNLM"/>
    </source>
</evidence>
<comment type="caution">
    <text evidence="1">The sequence shown here is derived from an EMBL/GenBank/DDBJ whole genome shotgun (WGS) entry which is preliminary data.</text>
</comment>
<protein>
    <recommendedName>
        <fullName evidence="2">MarR family transcriptional regulator</fullName>
    </recommendedName>
</protein>
<evidence type="ECO:0000313" key="1">
    <source>
        <dbReference type="EMBL" id="KKL05786.1"/>
    </source>
</evidence>
<organism evidence="1">
    <name type="scientific">marine sediment metagenome</name>
    <dbReference type="NCBI Taxonomy" id="412755"/>
    <lineage>
        <taxon>unclassified sequences</taxon>
        <taxon>metagenomes</taxon>
        <taxon>ecological metagenomes</taxon>
    </lineage>
</organism>
<dbReference type="EMBL" id="LAZR01043975">
    <property type="protein sequence ID" value="KKL05786.1"/>
    <property type="molecule type" value="Genomic_DNA"/>
</dbReference>
<sequence length="68" mass="7527">MEDIGRLCLGDKELLGALAASLTLDYESLNDSQRRSARALSDYGCVERDYQVTVRLTDEGYRVLSALA</sequence>
<dbReference type="AlphaFoldDB" id="A0A0F9CJC4"/>
<gene>
    <name evidence="1" type="ORF">LCGC14_2602520</name>
</gene>